<dbReference type="SUPFAM" id="SSF56801">
    <property type="entry name" value="Acetyl-CoA synthetase-like"/>
    <property type="match status" value="1"/>
</dbReference>
<evidence type="ECO:0000259" key="1">
    <source>
        <dbReference type="Pfam" id="PF00501"/>
    </source>
</evidence>
<dbReference type="InterPro" id="IPR042099">
    <property type="entry name" value="ANL_N_sf"/>
</dbReference>
<dbReference type="InterPro" id="IPR045851">
    <property type="entry name" value="AMP-bd_C_sf"/>
</dbReference>
<comment type="caution">
    <text evidence="3">The sequence shown here is derived from an EMBL/GenBank/DDBJ whole genome shotgun (WGS) entry which is preliminary data.</text>
</comment>
<evidence type="ECO:0000313" key="3">
    <source>
        <dbReference type="EMBL" id="MDP9922717.1"/>
    </source>
</evidence>
<dbReference type="InterPro" id="IPR050237">
    <property type="entry name" value="ATP-dep_AMP-bd_enzyme"/>
</dbReference>
<dbReference type="Gene3D" id="3.30.300.30">
    <property type="match status" value="1"/>
</dbReference>
<protein>
    <submittedName>
        <fullName evidence="3">Fatty-acyl-CoA synthase</fullName>
        <ecNumber evidence="3">6.2.1.-</ecNumber>
    </submittedName>
</protein>
<accession>A0AAW8DTE0</accession>
<dbReference type="InterPro" id="IPR000873">
    <property type="entry name" value="AMP-dep_synth/lig_dom"/>
</dbReference>
<proteinExistence type="predicted"/>
<feature type="domain" description="AMP-dependent synthetase/ligase" evidence="1">
    <location>
        <begin position="33"/>
        <end position="426"/>
    </location>
</feature>
<dbReference type="GO" id="GO:0016878">
    <property type="term" value="F:acid-thiol ligase activity"/>
    <property type="evidence" value="ECO:0007669"/>
    <property type="project" value="UniProtKB-ARBA"/>
</dbReference>
<sequence length="619" mass="66350">MDMLTIASQDDIARIERVPLAQRLPWRSVGALLEAAASAHPDATAWIYLPHPGEPSFEPASRQSHAEFNATLRRAAALWRRLAAQHGRATPVVACLLHHGPQAHHATWSAECAGVALPVNPTLETEHIASLLRAADAHVLVASRADAQIWAKVPGLLELVPGLRAVVAVRDEPWAPAQPAGPMRVPLLDWDEALAREDADVPLDATAPDDPRQLCAWFHTGGTTGQPKLAAQHHLGQVFDNAVSAAMYGLRPGHLVLGAMPLFHVAGLTLTGLAPLSAGAAVLLVGGGWRNKALYPRIWQLLAQHRVTHVSTVPTVLSSLLDVPVDADISSLELVWCGAAPLPRATLTRFEAHAGVPVIEGYGCTELHCVATQNPLHGSRKPGSIGLRLPYTRLRVALPDTPARDCPPGEVGHLLFQGPNVFGGYLGIPSGQQPLDAEGWYDSGDLGWQDSDGFVWLIGRARDLIIRGGHNIDPAPVEEALLRHPAVEAAAVVARPDAHAGEIPVAYVRLRRGEAFDAEALQAHLRRQTIERAAVPDWIEPLPELPVTAVGKLARNRLRARAADRAVRALLGAAGIAVRDVSARDEGRGVQVEVELESPQDQADVQALLGRLSLQVRVH</sequence>
<dbReference type="EC" id="6.2.1.-" evidence="3"/>
<dbReference type="Gene3D" id="3.40.50.12780">
    <property type="entry name" value="N-terminal domain of ligase-like"/>
    <property type="match status" value="1"/>
</dbReference>
<gene>
    <name evidence="3" type="ORF">J2W25_001738</name>
</gene>
<feature type="domain" description="AMP-binding enzyme C-terminal" evidence="2">
    <location>
        <begin position="477"/>
        <end position="552"/>
    </location>
</feature>
<dbReference type="RefSeq" id="WP_307636316.1">
    <property type="nucleotide sequence ID" value="NZ_JAUSRR010000003.1"/>
</dbReference>
<name>A0AAW8DTE0_9BURK</name>
<dbReference type="AlphaFoldDB" id="A0AAW8DTE0"/>
<reference evidence="3" key="1">
    <citation type="submission" date="2023-07" db="EMBL/GenBank/DDBJ databases">
        <title>Sorghum-associated microbial communities from plants grown in Nebraska, USA.</title>
        <authorList>
            <person name="Schachtman D."/>
        </authorList>
    </citation>
    <scope>NUCLEOTIDE SEQUENCE</scope>
    <source>
        <strain evidence="3">DS2795</strain>
    </source>
</reference>
<dbReference type="EMBL" id="JAUSRR010000003">
    <property type="protein sequence ID" value="MDP9922717.1"/>
    <property type="molecule type" value="Genomic_DNA"/>
</dbReference>
<dbReference type="PANTHER" id="PTHR43767:SF1">
    <property type="entry name" value="NONRIBOSOMAL PEPTIDE SYNTHASE PES1 (EUROFUNG)-RELATED"/>
    <property type="match status" value="1"/>
</dbReference>
<dbReference type="PANTHER" id="PTHR43767">
    <property type="entry name" value="LONG-CHAIN-FATTY-ACID--COA LIGASE"/>
    <property type="match status" value="1"/>
</dbReference>
<organism evidence="3 4">
    <name type="scientific">Variovorax boronicumulans</name>
    <dbReference type="NCBI Taxonomy" id="436515"/>
    <lineage>
        <taxon>Bacteria</taxon>
        <taxon>Pseudomonadati</taxon>
        <taxon>Pseudomonadota</taxon>
        <taxon>Betaproteobacteria</taxon>
        <taxon>Burkholderiales</taxon>
        <taxon>Comamonadaceae</taxon>
        <taxon>Variovorax</taxon>
    </lineage>
</organism>
<dbReference type="Pfam" id="PF00501">
    <property type="entry name" value="AMP-binding"/>
    <property type="match status" value="1"/>
</dbReference>
<dbReference type="Pfam" id="PF13193">
    <property type="entry name" value="AMP-binding_C"/>
    <property type="match status" value="1"/>
</dbReference>
<evidence type="ECO:0000313" key="4">
    <source>
        <dbReference type="Proteomes" id="UP001244295"/>
    </source>
</evidence>
<dbReference type="Proteomes" id="UP001244295">
    <property type="component" value="Unassembled WGS sequence"/>
</dbReference>
<evidence type="ECO:0000259" key="2">
    <source>
        <dbReference type="Pfam" id="PF13193"/>
    </source>
</evidence>
<dbReference type="InterPro" id="IPR025110">
    <property type="entry name" value="AMP-bd_C"/>
</dbReference>
<keyword evidence="3" id="KW-0436">Ligase</keyword>